<dbReference type="GO" id="GO:0000155">
    <property type="term" value="F:phosphorelay sensor kinase activity"/>
    <property type="evidence" value="ECO:0007669"/>
    <property type="project" value="InterPro"/>
</dbReference>
<name>A0A382L5D5_9ZZZZ</name>
<accession>A0A382L5D5</accession>
<keyword evidence="3" id="KW-0723">Serine/threonine-protein kinase</keyword>
<keyword evidence="6" id="KW-0418">Kinase</keyword>
<dbReference type="AlphaFoldDB" id="A0A382L5D5"/>
<evidence type="ECO:0000256" key="8">
    <source>
        <dbReference type="ARBA" id="ARBA00023268"/>
    </source>
</evidence>
<evidence type="ECO:0000256" key="7">
    <source>
        <dbReference type="ARBA" id="ARBA00022840"/>
    </source>
</evidence>
<gene>
    <name evidence="12" type="ORF">METZ01_LOCUS284998</name>
</gene>
<keyword evidence="4" id="KW-0808">Transferase</keyword>
<proteinExistence type="inferred from homology"/>
<evidence type="ECO:0000256" key="1">
    <source>
        <dbReference type="ARBA" id="ARBA00001120"/>
    </source>
</evidence>
<dbReference type="Gene3D" id="3.40.50.300">
    <property type="entry name" value="P-loop containing nucleotide triphosphate hydrolases"/>
    <property type="match status" value="1"/>
</dbReference>
<evidence type="ECO:0000256" key="3">
    <source>
        <dbReference type="ARBA" id="ARBA00022527"/>
    </source>
</evidence>
<dbReference type="GO" id="GO:0005524">
    <property type="term" value="F:ATP binding"/>
    <property type="evidence" value="ECO:0007669"/>
    <property type="project" value="UniProtKB-KW"/>
</dbReference>
<dbReference type="PANTHER" id="PTHR30305">
    <property type="entry name" value="PROTEIN YJDM-RELATED"/>
    <property type="match status" value="1"/>
</dbReference>
<evidence type="ECO:0000259" key="10">
    <source>
        <dbReference type="Pfam" id="PF02603"/>
    </source>
</evidence>
<dbReference type="Pfam" id="PF07475">
    <property type="entry name" value="Hpr_kinase_C"/>
    <property type="match status" value="1"/>
</dbReference>
<feature type="domain" description="HPr(Ser) kinase/phosphorylase N-terminal" evidence="10">
    <location>
        <begin position="6"/>
        <end position="131"/>
    </location>
</feature>
<keyword evidence="8" id="KW-0511">Multifunctional enzyme</keyword>
<sequence>MKIQPISIRELQERKDLRLLPSNGEAGADKQITNSAINRPGMALLGYTGRFAPNRIQILGETECRYLLSLSSEARLLAAENVLSFDVPCIVVTKNQTPPDELLRAASHHNTAVLVSGLTTDEFTHSIVEYLEPHFAHRESVHGSLVDVYGIGLLFTGRSGIGKSETALDLVERGHRLVADDAVTVYRMRRGVLMGGGNEQMQHYMEIRGIGIIDVPALFGIRAIRIRKRVEVVVRLEEWDRSTEYERVGIDEQTTTLLGVELPYV</sequence>
<feature type="non-terminal residue" evidence="12">
    <location>
        <position position="265"/>
    </location>
</feature>
<evidence type="ECO:0000256" key="4">
    <source>
        <dbReference type="ARBA" id="ARBA00022679"/>
    </source>
</evidence>
<reference evidence="12" key="1">
    <citation type="submission" date="2018-05" db="EMBL/GenBank/DDBJ databases">
        <authorList>
            <person name="Lanie J.A."/>
            <person name="Ng W.-L."/>
            <person name="Kazmierczak K.M."/>
            <person name="Andrzejewski T.M."/>
            <person name="Davidsen T.M."/>
            <person name="Wayne K.J."/>
            <person name="Tettelin H."/>
            <person name="Glass J.I."/>
            <person name="Rusch D."/>
            <person name="Podicherti R."/>
            <person name="Tsui H.-C.T."/>
            <person name="Winkler M.E."/>
        </authorList>
    </citation>
    <scope>NUCLEOTIDE SEQUENCE</scope>
</reference>
<dbReference type="EMBL" id="UINC01085006">
    <property type="protein sequence ID" value="SVC32144.1"/>
    <property type="molecule type" value="Genomic_DNA"/>
</dbReference>
<comment type="catalytic activity">
    <reaction evidence="1">
        <text>[HPr protein]-L-serine + ATP = [HPr protein]-O-phospho-L-serine + ADP + H(+)</text>
        <dbReference type="Rhea" id="RHEA:46600"/>
        <dbReference type="Rhea" id="RHEA-COMP:11602"/>
        <dbReference type="Rhea" id="RHEA-COMP:11603"/>
        <dbReference type="ChEBI" id="CHEBI:15378"/>
        <dbReference type="ChEBI" id="CHEBI:29999"/>
        <dbReference type="ChEBI" id="CHEBI:30616"/>
        <dbReference type="ChEBI" id="CHEBI:83421"/>
        <dbReference type="ChEBI" id="CHEBI:456216"/>
    </reaction>
</comment>
<evidence type="ECO:0000256" key="6">
    <source>
        <dbReference type="ARBA" id="ARBA00022777"/>
    </source>
</evidence>
<dbReference type="NCBIfam" id="TIGR00679">
    <property type="entry name" value="hpr-ser"/>
    <property type="match status" value="1"/>
</dbReference>
<comment type="catalytic activity">
    <reaction evidence="9">
        <text>[HPr protein]-O-phospho-L-serine + phosphate + H(+) = [HPr protein]-L-serine + diphosphate</text>
        <dbReference type="Rhea" id="RHEA:46604"/>
        <dbReference type="Rhea" id="RHEA-COMP:11602"/>
        <dbReference type="Rhea" id="RHEA-COMP:11603"/>
        <dbReference type="ChEBI" id="CHEBI:15378"/>
        <dbReference type="ChEBI" id="CHEBI:29999"/>
        <dbReference type="ChEBI" id="CHEBI:33019"/>
        <dbReference type="ChEBI" id="CHEBI:43474"/>
        <dbReference type="ChEBI" id="CHEBI:83421"/>
    </reaction>
</comment>
<keyword evidence="5" id="KW-0547">Nucleotide-binding</keyword>
<dbReference type="SUPFAM" id="SSF75138">
    <property type="entry name" value="HprK N-terminal domain-like"/>
    <property type="match status" value="1"/>
</dbReference>
<dbReference type="InterPro" id="IPR011104">
    <property type="entry name" value="Hpr_kin/Pase_C"/>
</dbReference>
<dbReference type="InterPro" id="IPR028979">
    <property type="entry name" value="Ser_kin/Pase_Hpr-like_N_sf"/>
</dbReference>
<feature type="domain" description="HPr kinase/phosphorylase C-terminal" evidence="11">
    <location>
        <begin position="134"/>
        <end position="264"/>
    </location>
</feature>
<evidence type="ECO:0000259" key="11">
    <source>
        <dbReference type="Pfam" id="PF07475"/>
    </source>
</evidence>
<organism evidence="12">
    <name type="scientific">marine metagenome</name>
    <dbReference type="NCBI Taxonomy" id="408172"/>
    <lineage>
        <taxon>unclassified sequences</taxon>
        <taxon>metagenomes</taxon>
        <taxon>ecological metagenomes</taxon>
    </lineage>
</organism>
<dbReference type="PANTHER" id="PTHR30305:SF1">
    <property type="entry name" value="HPR KINASE_PHOSPHORYLASE"/>
    <property type="match status" value="1"/>
</dbReference>
<evidence type="ECO:0000256" key="2">
    <source>
        <dbReference type="ARBA" id="ARBA00006883"/>
    </source>
</evidence>
<protein>
    <recommendedName>
        <fullName evidence="13">HPr kinase/phosphorylase C-terminal domain-containing protein</fullName>
    </recommendedName>
</protein>
<evidence type="ECO:0000313" key="12">
    <source>
        <dbReference type="EMBL" id="SVC32144.1"/>
    </source>
</evidence>
<keyword evidence="7" id="KW-0067">ATP-binding</keyword>
<dbReference type="Gene3D" id="3.40.1390.20">
    <property type="entry name" value="HprK N-terminal domain-like"/>
    <property type="match status" value="1"/>
</dbReference>
<dbReference type="InterPro" id="IPR027417">
    <property type="entry name" value="P-loop_NTPase"/>
</dbReference>
<dbReference type="InterPro" id="IPR011126">
    <property type="entry name" value="Hpr_kin/Pase_Hpr_N"/>
</dbReference>
<dbReference type="SUPFAM" id="SSF53795">
    <property type="entry name" value="PEP carboxykinase-like"/>
    <property type="match status" value="1"/>
</dbReference>
<evidence type="ECO:0008006" key="13">
    <source>
        <dbReference type="Google" id="ProtNLM"/>
    </source>
</evidence>
<comment type="similarity">
    <text evidence="2">Belongs to the HPrK/P family.</text>
</comment>
<evidence type="ECO:0000256" key="9">
    <source>
        <dbReference type="ARBA" id="ARBA00047657"/>
    </source>
</evidence>
<dbReference type="GO" id="GO:0006109">
    <property type="term" value="P:regulation of carbohydrate metabolic process"/>
    <property type="evidence" value="ECO:0007669"/>
    <property type="project" value="InterPro"/>
</dbReference>
<dbReference type="Pfam" id="PF02603">
    <property type="entry name" value="Hpr_kinase_N"/>
    <property type="match status" value="1"/>
</dbReference>
<dbReference type="GO" id="GO:0004674">
    <property type="term" value="F:protein serine/threonine kinase activity"/>
    <property type="evidence" value="ECO:0007669"/>
    <property type="project" value="UniProtKB-KW"/>
</dbReference>
<dbReference type="CDD" id="cd01918">
    <property type="entry name" value="HprK_C"/>
    <property type="match status" value="1"/>
</dbReference>
<evidence type="ECO:0000256" key="5">
    <source>
        <dbReference type="ARBA" id="ARBA00022741"/>
    </source>
</evidence>
<dbReference type="InterPro" id="IPR003755">
    <property type="entry name" value="HPr(Ser)_kin/Pase"/>
</dbReference>